<keyword evidence="2" id="KW-1185">Reference proteome</keyword>
<dbReference type="EMBL" id="JBHTMB010000057">
    <property type="protein sequence ID" value="MFD1233304.1"/>
    <property type="molecule type" value="Genomic_DNA"/>
</dbReference>
<name>A0ABW3VDT9_9PSEU</name>
<evidence type="ECO:0000313" key="2">
    <source>
        <dbReference type="Proteomes" id="UP001597182"/>
    </source>
</evidence>
<dbReference type="Proteomes" id="UP001597182">
    <property type="component" value="Unassembled WGS sequence"/>
</dbReference>
<evidence type="ECO:0000313" key="1">
    <source>
        <dbReference type="EMBL" id="MFD1233304.1"/>
    </source>
</evidence>
<comment type="caution">
    <text evidence="1">The sequence shown here is derived from an EMBL/GenBank/DDBJ whole genome shotgun (WGS) entry which is preliminary data.</text>
</comment>
<gene>
    <name evidence="1" type="ORF">ACFQ34_08430</name>
</gene>
<sequence>MVWPAARVPREQSDKPLPGFKLAYPMLSADGSATGFSGVTLGRAHVYRAIDDAICVHGSRHSCPSRWCDCGFYCFNDAGPARDLACEPDYRGAVLLEVAVSGRYRRYERGLRYSRQRVRSVELGRCECGRSASVLADSGTGSLGWRKLVPVCATCAGDRPVLTGDGFGRLSGGTVTVTTEAAAAGVSPLGTLVGSESAAGAVVVLGAELALMQARLDEMQRRIDELTRAGEDERPGGGEAG</sequence>
<accession>A0ABW3VDT9</accession>
<organism evidence="1 2">
    <name type="scientific">Pseudonocardia benzenivorans</name>
    <dbReference type="NCBI Taxonomy" id="228005"/>
    <lineage>
        <taxon>Bacteria</taxon>
        <taxon>Bacillati</taxon>
        <taxon>Actinomycetota</taxon>
        <taxon>Actinomycetes</taxon>
        <taxon>Pseudonocardiales</taxon>
        <taxon>Pseudonocardiaceae</taxon>
        <taxon>Pseudonocardia</taxon>
    </lineage>
</organism>
<proteinExistence type="predicted"/>
<dbReference type="RefSeq" id="WP_013676057.1">
    <property type="nucleotide sequence ID" value="NZ_BAABKS010000001.1"/>
</dbReference>
<protein>
    <submittedName>
        <fullName evidence="1">Uncharacterized protein</fullName>
    </submittedName>
</protein>
<reference evidence="2" key="1">
    <citation type="journal article" date="2019" name="Int. J. Syst. Evol. Microbiol.">
        <title>The Global Catalogue of Microorganisms (GCM) 10K type strain sequencing project: providing services to taxonomists for standard genome sequencing and annotation.</title>
        <authorList>
            <consortium name="The Broad Institute Genomics Platform"/>
            <consortium name="The Broad Institute Genome Sequencing Center for Infectious Disease"/>
            <person name="Wu L."/>
            <person name="Ma J."/>
        </authorList>
    </citation>
    <scope>NUCLEOTIDE SEQUENCE [LARGE SCALE GENOMIC DNA]</scope>
    <source>
        <strain evidence="2">CCUG 49018</strain>
    </source>
</reference>